<feature type="domain" description="Creatinase N-terminal" evidence="4">
    <location>
        <begin position="8"/>
        <end position="147"/>
    </location>
</feature>
<evidence type="ECO:0000313" key="6">
    <source>
        <dbReference type="EMBL" id="MCB7387367.1"/>
    </source>
</evidence>
<dbReference type="Pfam" id="PF16188">
    <property type="entry name" value="Peptidase_M24_C"/>
    <property type="match status" value="1"/>
</dbReference>
<organism evidence="6 7">
    <name type="scientific">Bariatricus massiliensis</name>
    <dbReference type="NCBI Taxonomy" id="1745713"/>
    <lineage>
        <taxon>Bacteria</taxon>
        <taxon>Bacillati</taxon>
        <taxon>Bacillota</taxon>
        <taxon>Clostridia</taxon>
        <taxon>Lachnospirales</taxon>
        <taxon>Lachnospiraceae</taxon>
        <taxon>Bariatricus</taxon>
    </lineage>
</organism>
<dbReference type="Proteomes" id="UP001299546">
    <property type="component" value="Unassembled WGS sequence"/>
</dbReference>
<evidence type="ECO:0000256" key="1">
    <source>
        <dbReference type="ARBA" id="ARBA00022723"/>
    </source>
</evidence>
<comment type="caution">
    <text evidence="6">The sequence shown here is derived from an EMBL/GenBank/DDBJ whole genome shotgun (WGS) entry which is preliminary data.</text>
</comment>
<evidence type="ECO:0000313" key="7">
    <source>
        <dbReference type="Proteomes" id="UP001299546"/>
    </source>
</evidence>
<dbReference type="Pfam" id="PF16189">
    <property type="entry name" value="Creatinase_N_2"/>
    <property type="match status" value="1"/>
</dbReference>
<name>A0ABS8DG28_9FIRM</name>
<dbReference type="InterPro" id="IPR000587">
    <property type="entry name" value="Creatinase_N"/>
</dbReference>
<feature type="domain" description="Peptidase M24" evidence="3">
    <location>
        <begin position="319"/>
        <end position="542"/>
    </location>
</feature>
<dbReference type="InterPro" id="IPR036005">
    <property type="entry name" value="Creatinase/aminopeptidase-like"/>
</dbReference>
<accession>A0ABS8DG28</accession>
<protein>
    <submittedName>
        <fullName evidence="6">M24 family metallopeptidase</fullName>
    </submittedName>
</protein>
<dbReference type="RefSeq" id="WP_066737736.1">
    <property type="nucleotide sequence ID" value="NZ_JAJCIQ010000005.1"/>
</dbReference>
<keyword evidence="7" id="KW-1185">Reference proteome</keyword>
<evidence type="ECO:0000259" key="3">
    <source>
        <dbReference type="Pfam" id="PF00557"/>
    </source>
</evidence>
<dbReference type="EMBL" id="JAJCIS010000004">
    <property type="protein sequence ID" value="MCB7387367.1"/>
    <property type="molecule type" value="Genomic_DNA"/>
</dbReference>
<dbReference type="InterPro" id="IPR050422">
    <property type="entry name" value="X-Pro_aminopeptidase_P"/>
</dbReference>
<dbReference type="PANTHER" id="PTHR43763:SF6">
    <property type="entry name" value="XAA-PRO AMINOPEPTIDASE 1"/>
    <property type="match status" value="1"/>
</dbReference>
<evidence type="ECO:0000259" key="5">
    <source>
        <dbReference type="Pfam" id="PF16188"/>
    </source>
</evidence>
<keyword evidence="1" id="KW-0479">Metal-binding</keyword>
<dbReference type="InterPro" id="IPR032416">
    <property type="entry name" value="Peptidase_M24_C"/>
</dbReference>
<feature type="domain" description="Peptidase M24 C-terminal" evidence="5">
    <location>
        <begin position="552"/>
        <end position="612"/>
    </location>
</feature>
<proteinExistence type="predicted"/>
<reference evidence="6 7" key="1">
    <citation type="submission" date="2021-10" db="EMBL/GenBank/DDBJ databases">
        <title>Collection of gut derived symbiotic bacterial strains cultured from healthy donors.</title>
        <authorList>
            <person name="Lin H."/>
            <person name="Littmann E."/>
            <person name="Kohout C."/>
            <person name="Pamer E.G."/>
        </authorList>
    </citation>
    <scope>NUCLEOTIDE SEQUENCE [LARGE SCALE GENOMIC DNA]</scope>
    <source>
        <strain evidence="6 7">DFI.1.165</strain>
    </source>
</reference>
<dbReference type="SUPFAM" id="SSF53092">
    <property type="entry name" value="Creatinase/prolidase N-terminal domain"/>
    <property type="match status" value="1"/>
</dbReference>
<dbReference type="Pfam" id="PF01321">
    <property type="entry name" value="Creatinase_N"/>
    <property type="match status" value="1"/>
</dbReference>
<gene>
    <name evidence="6" type="ORF">LIZ65_08700</name>
</gene>
<dbReference type="Pfam" id="PF00557">
    <property type="entry name" value="Peptidase_M24"/>
    <property type="match status" value="1"/>
</dbReference>
<dbReference type="PANTHER" id="PTHR43763">
    <property type="entry name" value="XAA-PRO AMINOPEPTIDASE 1"/>
    <property type="match status" value="1"/>
</dbReference>
<dbReference type="InterPro" id="IPR029149">
    <property type="entry name" value="Creatin/AminoP/Spt16_N"/>
</dbReference>
<dbReference type="Gene3D" id="3.40.350.10">
    <property type="entry name" value="Creatinase/prolidase N-terminal domain"/>
    <property type="match status" value="2"/>
</dbReference>
<sequence length="626" mass="71644">MTEFEEKIACLRREMKMEAMDFYMVTTEDAYMAISGVVHDFWRSLRWLTGFTGSSGYTIITEDQVGFWTDSRYHLQAAAQVQVEGVQIYNVSEVPAEHYLGWISSYAKASGKSRLVFGVDGRTISTSKGLLMQEHFDSLTGVSIVIEPGKDLINRIWKDRPEPDYRPIWEHDIKYAGKTRKEKEAEVRREMEARGAQYYVVGGLEGPPWLTNMRGYESISPIFASHMVVTPETLQLFCKVEMIPETLKKKLIADGYTIYPVEALVEQLRKIPAGARVYMDPSRTNYLMPSSIPEACVIVKGFDIVNDLKAVKNPVELQNIRRANIMESIALFRMFRYLREHVGKERITEYDTHLLLEEYRKRSPEYIYDAGVITLSAGYGKNGAWPHYAPTEEQSDELEPSNLIVVDACSHYICGSVDMCRTIYLGPSEYDEQIRKDYAVVLKAFIAICRQVIRKGTNGQCLDSVARTVMWNHHLQYGHGTGHGLGYCNCLHEGPQTLAEASYKKDWAFSELPLKLGNTMALEPGVYREGKYGMRVEDNLVIVPDTVNEFGEFYRFDNMFYHPLEREIIKPDLLHDDEVEWINAYHAKTFEVLSPHLEEEEVEYLRKATAPIFKSGTIRKDEGGTS</sequence>
<dbReference type="InterPro" id="IPR000994">
    <property type="entry name" value="Pept_M24"/>
</dbReference>
<dbReference type="Gene3D" id="3.90.230.10">
    <property type="entry name" value="Creatinase/methionine aminopeptidase superfamily"/>
    <property type="match status" value="1"/>
</dbReference>
<evidence type="ECO:0000259" key="4">
    <source>
        <dbReference type="Pfam" id="PF01321"/>
    </source>
</evidence>
<dbReference type="SUPFAM" id="SSF55920">
    <property type="entry name" value="Creatinase/aminopeptidase"/>
    <property type="match status" value="1"/>
</dbReference>
<evidence type="ECO:0000256" key="2">
    <source>
        <dbReference type="ARBA" id="ARBA00022801"/>
    </source>
</evidence>
<keyword evidence="2" id="KW-0378">Hydrolase</keyword>